<dbReference type="Gene3D" id="1.20.1280.50">
    <property type="match status" value="1"/>
</dbReference>
<dbReference type="SMART" id="SM00256">
    <property type="entry name" value="FBOX"/>
    <property type="match status" value="1"/>
</dbReference>
<dbReference type="PROSITE" id="PS50181">
    <property type="entry name" value="FBOX"/>
    <property type="match status" value="1"/>
</dbReference>
<evidence type="ECO:0000313" key="4">
    <source>
        <dbReference type="Proteomes" id="UP000238479"/>
    </source>
</evidence>
<feature type="region of interest" description="Disordered" evidence="1">
    <location>
        <begin position="1"/>
        <end position="27"/>
    </location>
</feature>
<keyword evidence="4" id="KW-1185">Reference proteome</keyword>
<dbReference type="Pfam" id="PF00646">
    <property type="entry name" value="F-box"/>
    <property type="match status" value="1"/>
</dbReference>
<dbReference type="AlphaFoldDB" id="A0A2P6RHX0"/>
<feature type="domain" description="F-box" evidence="2">
    <location>
        <begin position="29"/>
        <end position="75"/>
    </location>
</feature>
<gene>
    <name evidence="3" type="ORF">RchiOBHm_Chr2g0084671</name>
</gene>
<dbReference type="NCBIfam" id="TIGR01640">
    <property type="entry name" value="F_box_assoc_1"/>
    <property type="match status" value="1"/>
</dbReference>
<reference evidence="3 4" key="1">
    <citation type="journal article" date="2018" name="Nat. Genet.">
        <title>The Rosa genome provides new insights in the design of modern roses.</title>
        <authorList>
            <person name="Bendahmane M."/>
        </authorList>
    </citation>
    <scope>NUCLEOTIDE SEQUENCE [LARGE SCALE GENOMIC DNA]</scope>
    <source>
        <strain evidence="4">cv. Old Blush</strain>
    </source>
</reference>
<dbReference type="OMA" id="ISNTHLM"/>
<dbReference type="InterPro" id="IPR006527">
    <property type="entry name" value="F-box-assoc_dom_typ1"/>
</dbReference>
<evidence type="ECO:0000256" key="1">
    <source>
        <dbReference type="SAM" id="MobiDB-lite"/>
    </source>
</evidence>
<dbReference type="SUPFAM" id="SSF81383">
    <property type="entry name" value="F-box domain"/>
    <property type="match status" value="1"/>
</dbReference>
<dbReference type="InterPro" id="IPR050796">
    <property type="entry name" value="SCF_F-box_component"/>
</dbReference>
<dbReference type="Gramene" id="PRQ46024">
    <property type="protein sequence ID" value="PRQ46024"/>
    <property type="gene ID" value="RchiOBHm_Chr2g0084671"/>
</dbReference>
<dbReference type="PANTHER" id="PTHR31672">
    <property type="entry name" value="BNACNNG10540D PROTEIN"/>
    <property type="match status" value="1"/>
</dbReference>
<dbReference type="InterPro" id="IPR036047">
    <property type="entry name" value="F-box-like_dom_sf"/>
</dbReference>
<dbReference type="InterPro" id="IPR001810">
    <property type="entry name" value="F-box_dom"/>
</dbReference>
<dbReference type="EMBL" id="PDCK01000040">
    <property type="protein sequence ID" value="PRQ46024.1"/>
    <property type="molecule type" value="Genomic_DNA"/>
</dbReference>
<organism evidence="3 4">
    <name type="scientific">Rosa chinensis</name>
    <name type="common">China rose</name>
    <dbReference type="NCBI Taxonomy" id="74649"/>
    <lineage>
        <taxon>Eukaryota</taxon>
        <taxon>Viridiplantae</taxon>
        <taxon>Streptophyta</taxon>
        <taxon>Embryophyta</taxon>
        <taxon>Tracheophyta</taxon>
        <taxon>Spermatophyta</taxon>
        <taxon>Magnoliopsida</taxon>
        <taxon>eudicotyledons</taxon>
        <taxon>Gunneridae</taxon>
        <taxon>Pentapetalae</taxon>
        <taxon>rosids</taxon>
        <taxon>fabids</taxon>
        <taxon>Rosales</taxon>
        <taxon>Rosaceae</taxon>
        <taxon>Rosoideae</taxon>
        <taxon>Rosoideae incertae sedis</taxon>
        <taxon>Rosa</taxon>
    </lineage>
</organism>
<dbReference type="STRING" id="74649.A0A2P6RHX0"/>
<sequence length="441" mass="49433">MRGSPPANIPNSQIAMKMETSSSSSSSFPITSKDLPCEIIEGILLQLPVKSLLRFKCVSKSWLNLISDHKFIKSHLHHSTKQHPHHDNNDGDRISNTHLMLSSTTLIHSLHLQLPNARTKQEAEAPAAAAPTDADDAVVLESMVEYPVASTVRRPAVKDIKIVGSCNGLLCLVLDFQHMIIYNPSTRHVQEVPNPEETVIGRDYFYGFGYDSRNEDCKIVRATSSSRDGNFVTQLDIFTLKTNSWRTKTKTLPFYFMSSVVGTLLNGALHWAVRRGINISPSDGDDHDPRLFGIVTFDLIEETYKEIPLPCDGDKHFSFYGLGVLGGCLSMLHSPHGSDYQVWLMKEYGVKASWSVFTTIPQKMEDTKEYMGLMSLLCVLKNGEILMMLHNHKKVVIYNPGQRKFRTIFNWEIGSSQVALYIETLVSPKIYAPSSSPCISR</sequence>
<dbReference type="Pfam" id="PF07734">
    <property type="entry name" value="FBA_1"/>
    <property type="match status" value="1"/>
</dbReference>
<name>A0A2P6RHX0_ROSCH</name>
<evidence type="ECO:0000259" key="2">
    <source>
        <dbReference type="PROSITE" id="PS50181"/>
    </source>
</evidence>
<protein>
    <submittedName>
        <fullName evidence="3">Putative F-box domain-containing protein</fullName>
    </submittedName>
</protein>
<dbReference type="Proteomes" id="UP000238479">
    <property type="component" value="Chromosome 2"/>
</dbReference>
<dbReference type="PANTHER" id="PTHR31672:SF13">
    <property type="entry name" value="F-BOX PROTEIN CPR30-LIKE"/>
    <property type="match status" value="1"/>
</dbReference>
<dbReference type="InterPro" id="IPR017451">
    <property type="entry name" value="F-box-assoc_interact_dom"/>
</dbReference>
<dbReference type="CDD" id="cd22157">
    <property type="entry name" value="F-box_AtFBW1-like"/>
    <property type="match status" value="1"/>
</dbReference>
<comment type="caution">
    <text evidence="3">The sequence shown here is derived from an EMBL/GenBank/DDBJ whole genome shotgun (WGS) entry which is preliminary data.</text>
</comment>
<evidence type="ECO:0000313" key="3">
    <source>
        <dbReference type="EMBL" id="PRQ46024.1"/>
    </source>
</evidence>
<proteinExistence type="predicted"/>
<accession>A0A2P6RHX0</accession>